<dbReference type="Gene3D" id="3.40.50.1000">
    <property type="entry name" value="HAD superfamily/HAD-like"/>
    <property type="match status" value="1"/>
</dbReference>
<accession>A0A1M6DAE4</accession>
<dbReference type="Proteomes" id="UP000184185">
    <property type="component" value="Unassembled WGS sequence"/>
</dbReference>
<sequence length="674" mass="76219">MMEWITSDKIALYGLGTETERLISQWGGGPKIIGLLDGFREEGELYGYPIISLQQAVDAGVQQILVVARPGSCKVIAKRIGEVCRENGISVYDVRGNDLLEEKEAKFDFSGINVYTKQSLLAAIDDVDVVSFDLFDTLIVRKVLYYTDVFQLVESRLKANGIVIDDFASKRIAAEKELSVGAAPKLSDIYERLLAEESVKEITDGELAELEWEIDSSLFIPRDGMLEVIKYAKDSGKKVVVTTDCYYAKSQLVEMLRRFDLDVFDEIFVSSEYGKSKADGLFGVVKDQFTGKRILHIGDDEYVDVEKAAEAGVDDYRIYGAKDLYDAVGCLGLDGCGDSFADKVKIGLLLSKLFNNPFLFEEEDKRIKIEDAKNIGYFICGPMILDFAFWFREKVQKNEMVNVLLCARDGYLMEKIFERLSLDVQGRVAYFLTSRTAAIRAGIDSQEDLDYVDSMKFFGTDDENLKTRFGISIRPEEDRAQAILEKSKIQKENYKRYLVGLGLSNGRTAVFDFVAKGTTQLFLKKIISQELYGLYFLQLEPEFMDNKGLEIESFYTEAERDKSVIFDNYYILETILTSPMPSVDEFDENGNPVYAAETRSSANLSCVELMQEGILEYVEDYLSIVPEEQRVSNKQLDEALLSLVGKLEITDSKFKELVVEDPFFGRMTNMVDVL</sequence>
<gene>
    <name evidence="1" type="ORF">SAMN02745725_00908</name>
</gene>
<protein>
    <submittedName>
        <fullName evidence="1">Haloacid dehalogenase-like hydrolase</fullName>
    </submittedName>
</protein>
<keyword evidence="2" id="KW-1185">Reference proteome</keyword>
<reference evidence="1 2" key="1">
    <citation type="submission" date="2016-11" db="EMBL/GenBank/DDBJ databases">
        <authorList>
            <person name="Jaros S."/>
            <person name="Januszkiewicz K."/>
            <person name="Wedrychowicz H."/>
        </authorList>
    </citation>
    <scope>NUCLEOTIDE SEQUENCE [LARGE SCALE GENOMIC DNA]</scope>
    <source>
        <strain evidence="1 2">DSM 14809</strain>
    </source>
</reference>
<dbReference type="GO" id="GO:0016787">
    <property type="term" value="F:hydrolase activity"/>
    <property type="evidence" value="ECO:0007669"/>
    <property type="project" value="UniProtKB-KW"/>
</dbReference>
<dbReference type="AlphaFoldDB" id="A0A1M6DAE4"/>
<organism evidence="1 2">
    <name type="scientific">Pseudobutyrivibrio xylanivorans DSM 14809</name>
    <dbReference type="NCBI Taxonomy" id="1123012"/>
    <lineage>
        <taxon>Bacteria</taxon>
        <taxon>Bacillati</taxon>
        <taxon>Bacillota</taxon>
        <taxon>Clostridia</taxon>
        <taxon>Lachnospirales</taxon>
        <taxon>Lachnospiraceae</taxon>
        <taxon>Pseudobutyrivibrio</taxon>
    </lineage>
</organism>
<dbReference type="CDD" id="cd01427">
    <property type="entry name" value="HAD_like"/>
    <property type="match status" value="1"/>
</dbReference>
<name>A0A1M6DAE4_PSEXY</name>
<dbReference type="RefSeq" id="WP_072913333.1">
    <property type="nucleotide sequence ID" value="NZ_FQYQ01000004.1"/>
</dbReference>
<dbReference type="Gene3D" id="1.10.150.400">
    <property type="match status" value="1"/>
</dbReference>
<evidence type="ECO:0000313" key="2">
    <source>
        <dbReference type="Proteomes" id="UP000184185"/>
    </source>
</evidence>
<dbReference type="EMBL" id="FQYQ01000004">
    <property type="protein sequence ID" value="SHI70204.1"/>
    <property type="molecule type" value="Genomic_DNA"/>
</dbReference>
<keyword evidence="1" id="KW-0378">Hydrolase</keyword>
<dbReference type="InterPro" id="IPR023214">
    <property type="entry name" value="HAD_sf"/>
</dbReference>
<dbReference type="InterPro" id="IPR036412">
    <property type="entry name" value="HAD-like_sf"/>
</dbReference>
<dbReference type="SUPFAM" id="SSF56784">
    <property type="entry name" value="HAD-like"/>
    <property type="match status" value="1"/>
</dbReference>
<proteinExistence type="predicted"/>
<evidence type="ECO:0000313" key="1">
    <source>
        <dbReference type="EMBL" id="SHI70204.1"/>
    </source>
</evidence>
<dbReference type="OrthoDB" id="9816564at2"/>
<dbReference type="Pfam" id="PF00702">
    <property type="entry name" value="Hydrolase"/>
    <property type="match status" value="1"/>
</dbReference>